<dbReference type="Gene3D" id="2.40.50.100">
    <property type="match status" value="1"/>
</dbReference>
<reference evidence="4 5" key="1">
    <citation type="submission" date="2019-06" db="EMBL/GenBank/DDBJ databases">
        <title>Sequencing the genomes of 1000 actinobacteria strains.</title>
        <authorList>
            <person name="Klenk H.-P."/>
        </authorList>
    </citation>
    <scope>NUCLEOTIDE SEQUENCE [LARGE SCALE GENOMIC DNA]</scope>
    <source>
        <strain evidence="4 5">DSM 4813</strain>
    </source>
</reference>
<dbReference type="Gene3D" id="2.40.420.20">
    <property type="match status" value="1"/>
</dbReference>
<accession>A0A542ZTQ3</accession>
<proteinExistence type="predicted"/>
<dbReference type="Pfam" id="PF25975">
    <property type="entry name" value="CzcB_C"/>
    <property type="match status" value="1"/>
</dbReference>
<feature type="compositionally biased region" description="Low complexity" evidence="1">
    <location>
        <begin position="123"/>
        <end position="147"/>
    </location>
</feature>
<dbReference type="EMBL" id="VFOS01000001">
    <property type="protein sequence ID" value="TQL63646.1"/>
    <property type="molecule type" value="Genomic_DNA"/>
</dbReference>
<dbReference type="AlphaFoldDB" id="A0A542ZTQ3"/>
<feature type="compositionally biased region" description="Gly residues" evidence="1">
    <location>
        <begin position="307"/>
        <end position="319"/>
    </location>
</feature>
<dbReference type="OrthoDB" id="5197506at2"/>
<evidence type="ECO:0000259" key="3">
    <source>
        <dbReference type="Pfam" id="PF25975"/>
    </source>
</evidence>
<dbReference type="GO" id="GO:1990281">
    <property type="term" value="C:efflux pump complex"/>
    <property type="evidence" value="ECO:0007669"/>
    <property type="project" value="TreeGrafter"/>
</dbReference>
<evidence type="ECO:0000313" key="5">
    <source>
        <dbReference type="Proteomes" id="UP000315389"/>
    </source>
</evidence>
<dbReference type="RefSeq" id="WP_142117971.1">
    <property type="nucleotide sequence ID" value="NZ_BAAASV010000002.1"/>
</dbReference>
<dbReference type="InterPro" id="IPR058649">
    <property type="entry name" value="CzcB_C"/>
</dbReference>
<dbReference type="InterPro" id="IPR058625">
    <property type="entry name" value="MdtA-like_BSH"/>
</dbReference>
<dbReference type="Proteomes" id="UP000315389">
    <property type="component" value="Unassembled WGS sequence"/>
</dbReference>
<evidence type="ECO:0000259" key="2">
    <source>
        <dbReference type="Pfam" id="PF25917"/>
    </source>
</evidence>
<gene>
    <name evidence="4" type="ORF">FB461_0113</name>
</gene>
<dbReference type="PANTHER" id="PTHR30469:SF33">
    <property type="entry name" value="SLR1207 PROTEIN"/>
    <property type="match status" value="1"/>
</dbReference>
<feature type="region of interest" description="Disordered" evidence="1">
    <location>
        <begin position="623"/>
        <end position="666"/>
    </location>
</feature>
<feature type="region of interest" description="Disordered" evidence="1">
    <location>
        <begin position="115"/>
        <end position="147"/>
    </location>
</feature>
<keyword evidence="5" id="KW-1185">Reference proteome</keyword>
<sequence>MNKSKGRLIGLVTGGAIAAVIAAGGFAFASGTSSAGQYRTFTAQQGSVAQALSLTGTIASATRSDVAFSAAGTVATIDVAIGDTVTAGQVLATLDDDELADTVADAREAVASAREKLASDLEAQSSASESTSSSSTTNAQAASSTKTTPTGTVTAAVYVVRDAPTASPQPSSVAAKTVADTTVSSTLTAAKAAYDTARAAVTTAQEALIGKYDEVTGESSASDDDVADATGSEGACAAFLAVTDPADDQAATFLANCQAAILTAQGSLDRVQELQSELTALAKTLDEKVAALDTAAEALAKAATAAGQGGGSTATGGSSGDDSGSGATSGTGSGSSTDKDGSGDKAASGSGGQAGGDGQSGAGNPGESSGGSSTGSGDAAAGGGQAGSGSAAGGGAVTGGGSGAASTTTISAARILADRAEITLAKAQLAIAKQARRAGTLTSPIAGTVAAVTMSEGAEVSAGDSASGITILGTDGYVISATADLAGAKLLAVGQAFTGILSGETEPISGTVSSIGVTNSSSNATPSYAVSLAVDSVTSGLGEGVSIAVSVAIANQENVLTVPTSAVHRTGSQASVFVYDAKQATTREVEVGAVGTELTEITSGLEAGEVVVLADLQAAISADSDDESSSGLSGLGGSSSGETSTFGPPGGGFPGGGSGRPAGGRG</sequence>
<evidence type="ECO:0000313" key="4">
    <source>
        <dbReference type="EMBL" id="TQL63646.1"/>
    </source>
</evidence>
<dbReference type="GO" id="GO:0015562">
    <property type="term" value="F:efflux transmembrane transporter activity"/>
    <property type="evidence" value="ECO:0007669"/>
    <property type="project" value="TreeGrafter"/>
</dbReference>
<evidence type="ECO:0000256" key="1">
    <source>
        <dbReference type="SAM" id="MobiDB-lite"/>
    </source>
</evidence>
<feature type="domain" description="CzcB-like C-terminal circularly permuted SH3-like" evidence="3">
    <location>
        <begin position="560"/>
        <end position="612"/>
    </location>
</feature>
<name>A0A542ZTQ3_RARFA</name>
<feature type="compositionally biased region" description="Gly residues" evidence="1">
    <location>
        <begin position="648"/>
        <end position="666"/>
    </location>
</feature>
<dbReference type="Pfam" id="PF25917">
    <property type="entry name" value="BSH_RND"/>
    <property type="match status" value="1"/>
</dbReference>
<comment type="caution">
    <text evidence="4">The sequence shown here is derived from an EMBL/GenBank/DDBJ whole genome shotgun (WGS) entry which is preliminary data.</text>
</comment>
<feature type="domain" description="Multidrug resistance protein MdtA-like barrel-sandwich hybrid" evidence="2">
    <location>
        <begin position="71"/>
        <end position="471"/>
    </location>
</feature>
<dbReference type="PANTHER" id="PTHR30469">
    <property type="entry name" value="MULTIDRUG RESISTANCE PROTEIN MDTA"/>
    <property type="match status" value="1"/>
</dbReference>
<organism evidence="4 5">
    <name type="scientific">Rarobacter faecitabidus</name>
    <dbReference type="NCBI Taxonomy" id="13243"/>
    <lineage>
        <taxon>Bacteria</taxon>
        <taxon>Bacillati</taxon>
        <taxon>Actinomycetota</taxon>
        <taxon>Actinomycetes</taxon>
        <taxon>Micrococcales</taxon>
        <taxon>Rarobacteraceae</taxon>
        <taxon>Rarobacter</taxon>
    </lineage>
</organism>
<feature type="compositionally biased region" description="Gly residues" evidence="1">
    <location>
        <begin position="349"/>
        <end position="403"/>
    </location>
</feature>
<protein>
    <submittedName>
        <fullName evidence="4">HlyD family secretion protein</fullName>
    </submittedName>
</protein>
<feature type="region of interest" description="Disordered" evidence="1">
    <location>
        <begin position="304"/>
        <end position="403"/>
    </location>
</feature>